<evidence type="ECO:0000313" key="3">
    <source>
        <dbReference type="Proteomes" id="UP000199668"/>
    </source>
</evidence>
<dbReference type="InterPro" id="IPR025620">
    <property type="entry name" value="YlaH"/>
</dbReference>
<protein>
    <submittedName>
        <fullName evidence="2">YlaH-like protein</fullName>
    </submittedName>
</protein>
<dbReference type="STRING" id="266892.SAMN04488054_102216"/>
<evidence type="ECO:0000256" key="1">
    <source>
        <dbReference type="SAM" id="Phobius"/>
    </source>
</evidence>
<proteinExistence type="predicted"/>
<gene>
    <name evidence="2" type="ORF">SAMN04488054_102216</name>
</gene>
<name>A0A1I4ISU7_9BACI</name>
<evidence type="ECO:0000313" key="2">
    <source>
        <dbReference type="EMBL" id="SFL57428.1"/>
    </source>
</evidence>
<dbReference type="Proteomes" id="UP000199668">
    <property type="component" value="Unassembled WGS sequence"/>
</dbReference>
<sequence>MYTAVAPLNDIEVTKEQLSWFAGVLNVHEAPITGFWLMYAAVVVMCILVYNLGFARRLPLLKNAVVYTVMLIGAFPLTIFAIGMPVVESLLAAAVVLGIYKIRLRRHKKEKQENATSS</sequence>
<feature type="transmembrane region" description="Helical" evidence="1">
    <location>
        <begin position="34"/>
        <end position="52"/>
    </location>
</feature>
<reference evidence="2 3" key="1">
    <citation type="submission" date="2016-10" db="EMBL/GenBank/DDBJ databases">
        <authorList>
            <person name="de Groot N.N."/>
        </authorList>
    </citation>
    <scope>NUCLEOTIDE SEQUENCE [LARGE SCALE GENOMIC DNA]</scope>
    <source>
        <strain evidence="2 3">CGMCC 1.6134</strain>
    </source>
</reference>
<keyword evidence="3" id="KW-1185">Reference proteome</keyword>
<keyword evidence="1" id="KW-1133">Transmembrane helix</keyword>
<keyword evidence="1" id="KW-0472">Membrane</keyword>
<dbReference type="EMBL" id="FOTY01000002">
    <property type="protein sequence ID" value="SFL57428.1"/>
    <property type="molecule type" value="Genomic_DNA"/>
</dbReference>
<keyword evidence="1" id="KW-0812">Transmembrane</keyword>
<accession>A0A1I4ISU7</accession>
<organism evidence="2 3">
    <name type="scientific">Salibacterium qingdaonense</name>
    <dbReference type="NCBI Taxonomy" id="266892"/>
    <lineage>
        <taxon>Bacteria</taxon>
        <taxon>Bacillati</taxon>
        <taxon>Bacillota</taxon>
        <taxon>Bacilli</taxon>
        <taxon>Bacillales</taxon>
        <taxon>Bacillaceae</taxon>
    </lineage>
</organism>
<dbReference type="Pfam" id="PF14036">
    <property type="entry name" value="YlaH"/>
    <property type="match status" value="1"/>
</dbReference>
<feature type="transmembrane region" description="Helical" evidence="1">
    <location>
        <begin position="64"/>
        <end position="83"/>
    </location>
</feature>
<dbReference type="AlphaFoldDB" id="A0A1I4ISU7"/>